<dbReference type="GeneID" id="108675599"/>
<dbReference type="Gene3D" id="3.10.100.10">
    <property type="entry name" value="Mannose-Binding Protein A, subunit A"/>
    <property type="match status" value="2"/>
</dbReference>
<feature type="chain" id="PRO_5034504539" evidence="1">
    <location>
        <begin position="19"/>
        <end position="259"/>
    </location>
</feature>
<feature type="signal peptide" evidence="1">
    <location>
        <begin position="1"/>
        <end position="18"/>
    </location>
</feature>
<dbReference type="Proteomes" id="UP000694843">
    <property type="component" value="Unplaced"/>
</dbReference>
<name>A0A8B7NZI1_HYAAZ</name>
<keyword evidence="3" id="KW-1185">Reference proteome</keyword>
<evidence type="ECO:0000256" key="1">
    <source>
        <dbReference type="SAM" id="SignalP"/>
    </source>
</evidence>
<dbReference type="PROSITE" id="PS50041">
    <property type="entry name" value="C_TYPE_LECTIN_2"/>
    <property type="match status" value="2"/>
</dbReference>
<dbReference type="CDD" id="cd00037">
    <property type="entry name" value="CLECT"/>
    <property type="match status" value="1"/>
</dbReference>
<dbReference type="KEGG" id="hazt:108675599"/>
<dbReference type="InterPro" id="IPR016187">
    <property type="entry name" value="CTDL_fold"/>
</dbReference>
<dbReference type="SUPFAM" id="SSF56436">
    <property type="entry name" value="C-type lectin-like"/>
    <property type="match status" value="2"/>
</dbReference>
<feature type="non-terminal residue" evidence="4">
    <location>
        <position position="259"/>
    </location>
</feature>
<evidence type="ECO:0000313" key="3">
    <source>
        <dbReference type="Proteomes" id="UP000694843"/>
    </source>
</evidence>
<dbReference type="AlphaFoldDB" id="A0A8B7NZI1"/>
<dbReference type="RefSeq" id="XP_018019110.1">
    <property type="nucleotide sequence ID" value="XM_018163621.2"/>
</dbReference>
<proteinExistence type="predicted"/>
<evidence type="ECO:0000259" key="2">
    <source>
        <dbReference type="PROSITE" id="PS50041"/>
    </source>
</evidence>
<protein>
    <submittedName>
        <fullName evidence="4">C-type mannose receptor 2</fullName>
    </submittedName>
</protein>
<dbReference type="PANTHER" id="PTHR22801">
    <property type="entry name" value="LITHOSTATHINE"/>
    <property type="match status" value="1"/>
</dbReference>
<dbReference type="InterPro" id="IPR001304">
    <property type="entry name" value="C-type_lectin-like"/>
</dbReference>
<dbReference type="SMART" id="SM00034">
    <property type="entry name" value="CLECT"/>
    <property type="match status" value="1"/>
</dbReference>
<gene>
    <name evidence="4" type="primary">LOC108675599</name>
</gene>
<dbReference type="PANTHER" id="PTHR22801:SF63">
    <property type="entry name" value="C-TYPE LECTIN DOMAIN-CONTAINING PROTEIN"/>
    <property type="match status" value="1"/>
</dbReference>
<keyword evidence="1" id="KW-0732">Signal</keyword>
<organism evidence="3 4">
    <name type="scientific">Hyalella azteca</name>
    <name type="common">Amphipod</name>
    <dbReference type="NCBI Taxonomy" id="294128"/>
    <lineage>
        <taxon>Eukaryota</taxon>
        <taxon>Metazoa</taxon>
        <taxon>Ecdysozoa</taxon>
        <taxon>Arthropoda</taxon>
        <taxon>Crustacea</taxon>
        <taxon>Multicrustacea</taxon>
        <taxon>Malacostraca</taxon>
        <taxon>Eumalacostraca</taxon>
        <taxon>Peracarida</taxon>
        <taxon>Amphipoda</taxon>
        <taxon>Senticaudata</taxon>
        <taxon>Talitrida</taxon>
        <taxon>Talitroidea</taxon>
        <taxon>Hyalellidae</taxon>
        <taxon>Hyalella</taxon>
    </lineage>
</organism>
<keyword evidence="4" id="KW-0675">Receptor</keyword>
<accession>A0A8B7NZI1</accession>
<reference evidence="4" key="1">
    <citation type="submission" date="2025-08" db="UniProtKB">
        <authorList>
            <consortium name="RefSeq"/>
        </authorList>
    </citation>
    <scope>IDENTIFICATION</scope>
    <source>
        <tissue evidence="4">Whole organism</tissue>
    </source>
</reference>
<dbReference type="Pfam" id="PF00059">
    <property type="entry name" value="Lectin_C"/>
    <property type="match status" value="2"/>
</dbReference>
<dbReference type="InterPro" id="IPR016186">
    <property type="entry name" value="C-type_lectin-like/link_sf"/>
</dbReference>
<dbReference type="InterPro" id="IPR050801">
    <property type="entry name" value="Ca-Dep_Lectins_ImmuneDev"/>
</dbReference>
<feature type="domain" description="C-type lectin" evidence="2">
    <location>
        <begin position="28"/>
        <end position="140"/>
    </location>
</feature>
<sequence length="259" mass="28190">MSLKKVFCLLVFVAGAAAIECPAGYDVVESKCIHRLPGGYLTHDDAVAYCHQNFGRLPVLRDCASFIGVATYVDDGFSADAINGYWLGATNSSANDVWQWNDGTAVQMAAPYWAVNVASDGKTQPNGGTTDNYAVIGSEWGWLINDLKPSNYEVYAACSRAPVGGLCTTPYVLVGTQCIHLLLTDFDSWSAARTECGATGGDLIILDDCDQYSKVTTYFEKQDYNPYGYWIGGSDEALEGQWRWIDGSPMAMGLPYWAN</sequence>
<evidence type="ECO:0000313" key="4">
    <source>
        <dbReference type="RefSeq" id="XP_018019110.1"/>
    </source>
</evidence>
<feature type="domain" description="C-type lectin" evidence="2">
    <location>
        <begin position="174"/>
        <end position="259"/>
    </location>
</feature>